<dbReference type="AlphaFoldDB" id="A0A5M9JHS8"/>
<dbReference type="GO" id="GO:0051082">
    <property type="term" value="F:unfolded protein binding"/>
    <property type="evidence" value="ECO:0007669"/>
    <property type="project" value="TreeGrafter"/>
</dbReference>
<evidence type="ECO:0000256" key="5">
    <source>
        <dbReference type="ARBA" id="ARBA00022692"/>
    </source>
</evidence>
<sequence length="519" mass="58985">MFCLIWGGCRGTSGQPKVCCMSNNISPVPPVVPIIPKTEIKTVLVARRFAVEIAAYRHFDTGTEQMMPSSLPWTGQISQSSSSITLGHQGMSYLRGFYTRKYDPYGFIVSLQHIHSLQFWENLIFIPLLRGHSSRHPRTFDLQPPQILSSKIEQQQYNSRWAFGDFYSICEQAAVPLCAEVGAITTIAGSHGIEANCYSRNIELANTIIFQGAASFVHIVALIMTVIMILHVRSKFTAVGRKEIITLSSTYTCFSHVLHYSLTPALFHLEPVHTHTFPPYKMVSHLRSRAAMFTLTFLVSLATYMSWAGLGPTRTVGLFVVLYLLSAIELAIYAIMQVILVVNTLQDRWPLGELSFALFFFIAGQVILYAFSTSICHAINHYLDGLFFASICNLLAVMMIYKYWDSITKEDLEFSVGIKQNNWEVKDLLEDDRRNTVYQDMDYQHSPGHQPRNSNYDECNGGGLDEEIPRNRRNYYESASHGMALHYAKRTSDKAGWINLWWAFYWIGAFFMKSRVVCI</sequence>
<dbReference type="Proteomes" id="UP000322873">
    <property type="component" value="Unassembled WGS sequence"/>
</dbReference>
<dbReference type="PANTHER" id="PTHR35329">
    <property type="entry name" value="CHITIN SYNTHASE EXPORT CHAPERONE"/>
    <property type="match status" value="1"/>
</dbReference>
<evidence type="ECO:0000256" key="3">
    <source>
        <dbReference type="ARBA" id="ARBA00018354"/>
    </source>
</evidence>
<evidence type="ECO:0000313" key="13">
    <source>
        <dbReference type="Proteomes" id="UP000322873"/>
    </source>
</evidence>
<dbReference type="Pfam" id="PF12271">
    <property type="entry name" value="Chs7"/>
    <property type="match status" value="2"/>
</dbReference>
<dbReference type="GO" id="GO:0006457">
    <property type="term" value="P:protein folding"/>
    <property type="evidence" value="ECO:0007669"/>
    <property type="project" value="TreeGrafter"/>
</dbReference>
<name>A0A5M9JHS8_MONFR</name>
<dbReference type="EMBL" id="VICG01000010">
    <property type="protein sequence ID" value="KAA8567903.1"/>
    <property type="molecule type" value="Genomic_DNA"/>
</dbReference>
<comment type="subcellular location">
    <subcellularLocation>
        <location evidence="1">Endoplasmic reticulum membrane</location>
        <topology evidence="1">Multi-pass membrane protein</topology>
    </subcellularLocation>
</comment>
<dbReference type="InterPro" id="IPR022057">
    <property type="entry name" value="Chs7"/>
</dbReference>
<dbReference type="GO" id="GO:0005789">
    <property type="term" value="C:endoplasmic reticulum membrane"/>
    <property type="evidence" value="ECO:0007669"/>
    <property type="project" value="UniProtKB-SubCell"/>
</dbReference>
<comment type="similarity">
    <text evidence="2">Belongs to the CHS7 family.</text>
</comment>
<comment type="caution">
    <text evidence="12">The sequence shown here is derived from an EMBL/GenBank/DDBJ whole genome shotgun (WGS) entry which is preliminary data.</text>
</comment>
<evidence type="ECO:0000256" key="4">
    <source>
        <dbReference type="ARBA" id="ARBA00022448"/>
    </source>
</evidence>
<evidence type="ECO:0000313" key="12">
    <source>
        <dbReference type="EMBL" id="KAA8567903.1"/>
    </source>
</evidence>
<feature type="transmembrane region" description="Helical" evidence="11">
    <location>
        <begin position="290"/>
        <end position="310"/>
    </location>
</feature>
<protein>
    <recommendedName>
        <fullName evidence="3">Chitin synthase export chaperone</fullName>
    </recommendedName>
</protein>
<keyword evidence="8 11" id="KW-1133">Transmembrane helix</keyword>
<keyword evidence="6" id="KW-0256">Endoplasmic reticulum</keyword>
<keyword evidence="7" id="KW-0653">Protein transport</keyword>
<evidence type="ECO:0000256" key="2">
    <source>
        <dbReference type="ARBA" id="ARBA00009274"/>
    </source>
</evidence>
<evidence type="ECO:0000256" key="7">
    <source>
        <dbReference type="ARBA" id="ARBA00022927"/>
    </source>
</evidence>
<evidence type="ECO:0000256" key="6">
    <source>
        <dbReference type="ARBA" id="ARBA00022824"/>
    </source>
</evidence>
<gene>
    <name evidence="12" type="ORF">EYC84_008349</name>
</gene>
<feature type="transmembrane region" description="Helical" evidence="11">
    <location>
        <begin position="386"/>
        <end position="404"/>
    </location>
</feature>
<dbReference type="GO" id="GO:0015031">
    <property type="term" value="P:protein transport"/>
    <property type="evidence" value="ECO:0007669"/>
    <property type="project" value="UniProtKB-KW"/>
</dbReference>
<feature type="transmembrane region" description="Helical" evidence="11">
    <location>
        <begin position="316"/>
        <end position="342"/>
    </location>
</feature>
<dbReference type="VEuPathDB" id="FungiDB:MFRU_010g00380"/>
<feature type="transmembrane region" description="Helical" evidence="11">
    <location>
        <begin position="354"/>
        <end position="380"/>
    </location>
</feature>
<feature type="transmembrane region" description="Helical" evidence="11">
    <location>
        <begin position="208"/>
        <end position="232"/>
    </location>
</feature>
<evidence type="ECO:0000256" key="1">
    <source>
        <dbReference type="ARBA" id="ARBA00004477"/>
    </source>
</evidence>
<accession>A0A5M9JHS8</accession>
<evidence type="ECO:0000256" key="9">
    <source>
        <dbReference type="ARBA" id="ARBA00023136"/>
    </source>
</evidence>
<evidence type="ECO:0000256" key="11">
    <source>
        <dbReference type="SAM" id="Phobius"/>
    </source>
</evidence>
<dbReference type="PANTHER" id="PTHR35329:SF2">
    <property type="entry name" value="CHITIN SYNTHASE EXPORT CHAPERONE"/>
    <property type="match status" value="1"/>
</dbReference>
<dbReference type="GO" id="GO:0071555">
    <property type="term" value="P:cell wall organization"/>
    <property type="evidence" value="ECO:0007669"/>
    <property type="project" value="UniProtKB-KW"/>
</dbReference>
<organism evidence="12 13">
    <name type="scientific">Monilinia fructicola</name>
    <name type="common">Brown rot fungus</name>
    <name type="synonym">Ciboria fructicola</name>
    <dbReference type="NCBI Taxonomy" id="38448"/>
    <lineage>
        <taxon>Eukaryota</taxon>
        <taxon>Fungi</taxon>
        <taxon>Dikarya</taxon>
        <taxon>Ascomycota</taxon>
        <taxon>Pezizomycotina</taxon>
        <taxon>Leotiomycetes</taxon>
        <taxon>Helotiales</taxon>
        <taxon>Sclerotiniaceae</taxon>
        <taxon>Monilinia</taxon>
    </lineage>
</organism>
<keyword evidence="10" id="KW-0961">Cell wall biogenesis/degradation</keyword>
<keyword evidence="5 11" id="KW-0812">Transmembrane</keyword>
<keyword evidence="9 11" id="KW-0472">Membrane</keyword>
<keyword evidence="4" id="KW-0813">Transport</keyword>
<evidence type="ECO:0000256" key="8">
    <source>
        <dbReference type="ARBA" id="ARBA00022989"/>
    </source>
</evidence>
<proteinExistence type="inferred from homology"/>
<keyword evidence="13" id="KW-1185">Reference proteome</keyword>
<reference evidence="12 13" key="1">
    <citation type="submission" date="2019-06" db="EMBL/GenBank/DDBJ databases">
        <title>Genome Sequence of the Brown Rot Fungal Pathogen Monilinia fructicola.</title>
        <authorList>
            <person name="De Miccolis Angelini R.M."/>
            <person name="Landi L."/>
            <person name="Abate D."/>
            <person name="Pollastro S."/>
            <person name="Romanazzi G."/>
            <person name="Faretra F."/>
        </authorList>
    </citation>
    <scope>NUCLEOTIDE SEQUENCE [LARGE SCALE GENOMIC DNA]</scope>
    <source>
        <strain evidence="12 13">Mfrc123</strain>
    </source>
</reference>
<evidence type="ECO:0000256" key="10">
    <source>
        <dbReference type="ARBA" id="ARBA00023316"/>
    </source>
</evidence>